<dbReference type="PANTHER" id="PTHR24114:SF2">
    <property type="entry name" value="F-BOX DOMAIN-CONTAINING PROTEIN-RELATED"/>
    <property type="match status" value="1"/>
</dbReference>
<evidence type="ECO:0000313" key="5">
    <source>
        <dbReference type="Proteomes" id="UP001159428"/>
    </source>
</evidence>
<dbReference type="InterPro" id="IPR027417">
    <property type="entry name" value="P-loop_NTPase"/>
</dbReference>
<comment type="caution">
    <text evidence="4">The sequence shown here is derived from an EMBL/GenBank/DDBJ whole genome shotgun (WGS) entry which is preliminary data.</text>
</comment>
<dbReference type="InterPro" id="IPR052394">
    <property type="entry name" value="LRR-containing"/>
</dbReference>
<accession>A0AAU9XHC6</accession>
<dbReference type="InterPro" id="IPR000845">
    <property type="entry name" value="Nucleoside_phosphorylase_d"/>
</dbReference>
<dbReference type="GO" id="GO:0009116">
    <property type="term" value="P:nucleoside metabolic process"/>
    <property type="evidence" value="ECO:0007669"/>
    <property type="project" value="InterPro"/>
</dbReference>
<dbReference type="InterPro" id="IPR001611">
    <property type="entry name" value="Leu-rich_rpt"/>
</dbReference>
<dbReference type="CDD" id="cd00116">
    <property type="entry name" value="LRR_RI"/>
    <property type="match status" value="2"/>
</dbReference>
<dbReference type="Pfam" id="PF13516">
    <property type="entry name" value="LRR_6"/>
    <property type="match status" value="19"/>
</dbReference>
<gene>
    <name evidence="4" type="ORF">PMEA_00022725</name>
</gene>
<dbReference type="InterPro" id="IPR032675">
    <property type="entry name" value="LRR_dom_sf"/>
</dbReference>
<name>A0AAU9XHC6_9CNID</name>
<dbReference type="SUPFAM" id="SSF53167">
    <property type="entry name" value="Purine and uridine phosphorylases"/>
    <property type="match status" value="1"/>
</dbReference>
<keyword evidence="2" id="KW-0067">ATP-binding</keyword>
<dbReference type="Gene3D" id="1.10.287.1490">
    <property type="match status" value="1"/>
</dbReference>
<dbReference type="Pfam" id="PF05729">
    <property type="entry name" value="NACHT"/>
    <property type="match status" value="1"/>
</dbReference>
<dbReference type="SMART" id="SM00365">
    <property type="entry name" value="LRR_SD22"/>
    <property type="match status" value="8"/>
</dbReference>
<dbReference type="Gene3D" id="3.40.50.300">
    <property type="entry name" value="P-loop containing nucleotide triphosphate hydrolases"/>
    <property type="match status" value="1"/>
</dbReference>
<sequence length="1400" mass="154450">MGDDQGKKMKIALMRCSKGPDVPGGSLSVSKDAIVLLRPKAIFSVGACSGLNSKKVKLGDVVVSAKLITAEHKTTSSRDIGNLIKHVADGWKAPLQNADEYNAKVHCDGVVLSISEANRDMIRKHPEAIAVEMEGGGVYAAAHDFKTEWVVVKGIKDFANEMQSSSKKWKQIACVMAASVVANILNAPVIFQDWPHFNAASTWNIKKDLNQLRCEVGNIVKKMDTMMARQQETKDRDKVTNDFDWMRTEVGNLRDKLDTLMARQHEAQDHEKMTNDIDQMRSEIGNIQDKLSSLMMARQEETQHQGDVKNYLDRIKIDFGNMSYRLDDLVAQQRETKQQGAKLTTDSFSDGFDPTGIIDNIRQLYKNREGWLAPFPWCEDFHFSFDDIYTRLKVICRKKTKGTPTDRVVTMSEIFNQHEECEEPRVVLIEGKPGMGKTTYCKKVVFDWASGKHATGNCFANIVIVLLIKCRDVESGLWEAIEDQLLPREVGEDQRERFFDFIRHNQSNVLLVLDGLDEVSEKKLPMFSEIIQGRVLPNCRVVATARHEAGVKVRKYCNTLLEVEGFTEEDVQSFIRKYFKAEPNLAKQLTAHLYIDRKLYEILTNPLNTALLCLVYEDLKGIFPESRTKLYMEIVECVLRRYRTKQQLPENGEDLVDLYESQLKHLGSIALKDLLEDNLDFDEKELGKHKASDLPGFGFLSVQPGGSKLRPTRRYSFLHKTFQEFFAAFYLSCQLIQKEISTNSIAADKKYRHQLKEVLLFTFGMLAARCEETVVNLLKSIATQLNQEEEKEVDFILECVNECKKKNKNVDEKLATTLGASLQTETVEVSRVDETLAVFLSNFLKTNTTVTNLTLRKSLQGGVAALAECLKNNKTLTMLDLKFTKIGDDGAAALGECLKYNKSLTTLNLFSNKIGDDGAAALGECLKYNKSLTTLNLIDNEIGDDGAAALGECLKNNKTLTMLDLKFTKIGDDGAAALGECLKYNKSLTTLNLFSNKIGDDGAAALGECLKYNKSLTTLNLIDNEIGDDGAAALGECLKYNKSLTTLDLSDNEIGDDGAAALGECLKYNKSLTTLDLSYNTIGDDGAAALGECLKYNKSLTTLDLSDYEIGDDGAAALGECLKNNKTLTMLDLKFTKIGDDGAAALGECLKYNKSLTTLDLFSNKIGDDGAAALGECLKYNKSLTTLNLIDNEIGDDGAAVLGECLKYNKSLTTLNLFSNKIGDDGAAALGECLKYNKSLTTLNLIDNEIGDDGAAALGECLKYNKSLTTLYLRYNKIGDDGAAALGECLKYNTSLTMLSLLDNKIGDDGAAALGECLKNNKSLTTLDLSDNEIGDDGAAALGECLKYNKSLTTLDLSDNEIGDDGAAALGECLKYNKSLTTLDLNHYKIGDDGAAALGE</sequence>
<evidence type="ECO:0000256" key="2">
    <source>
        <dbReference type="ARBA" id="ARBA00022840"/>
    </source>
</evidence>
<keyword evidence="1" id="KW-0547">Nucleotide-binding</keyword>
<dbReference type="Proteomes" id="UP001159428">
    <property type="component" value="Unassembled WGS sequence"/>
</dbReference>
<proteinExistence type="predicted"/>
<dbReference type="Gene3D" id="3.80.10.10">
    <property type="entry name" value="Ribonuclease Inhibitor"/>
    <property type="match status" value="5"/>
</dbReference>
<dbReference type="PANTHER" id="PTHR24114">
    <property type="entry name" value="LEUCINE RICH REPEAT FAMILY PROTEIN"/>
    <property type="match status" value="1"/>
</dbReference>
<dbReference type="Pfam" id="PF01048">
    <property type="entry name" value="PNP_UDP_1"/>
    <property type="match status" value="1"/>
</dbReference>
<protein>
    <recommendedName>
        <fullName evidence="3">NACHT domain-containing protein</fullName>
    </recommendedName>
</protein>
<dbReference type="PROSITE" id="PS50837">
    <property type="entry name" value="NACHT"/>
    <property type="match status" value="1"/>
</dbReference>
<dbReference type="InterPro" id="IPR007111">
    <property type="entry name" value="NACHT_NTPase"/>
</dbReference>
<keyword evidence="5" id="KW-1185">Reference proteome</keyword>
<dbReference type="EMBL" id="CALNXJ010000041">
    <property type="protein sequence ID" value="CAH3145984.1"/>
    <property type="molecule type" value="Genomic_DNA"/>
</dbReference>
<evidence type="ECO:0000256" key="1">
    <source>
        <dbReference type="ARBA" id="ARBA00022741"/>
    </source>
</evidence>
<dbReference type="SMART" id="SM00368">
    <property type="entry name" value="LRR_RI"/>
    <property type="match status" value="19"/>
</dbReference>
<evidence type="ECO:0000259" key="3">
    <source>
        <dbReference type="PROSITE" id="PS50837"/>
    </source>
</evidence>
<dbReference type="SUPFAM" id="SSF52047">
    <property type="entry name" value="RNI-like"/>
    <property type="match status" value="2"/>
</dbReference>
<evidence type="ECO:0000313" key="4">
    <source>
        <dbReference type="EMBL" id="CAH3145984.1"/>
    </source>
</evidence>
<dbReference type="GO" id="GO:0003824">
    <property type="term" value="F:catalytic activity"/>
    <property type="evidence" value="ECO:0007669"/>
    <property type="project" value="InterPro"/>
</dbReference>
<dbReference type="GO" id="GO:0005524">
    <property type="term" value="F:ATP binding"/>
    <property type="evidence" value="ECO:0007669"/>
    <property type="project" value="UniProtKB-KW"/>
</dbReference>
<feature type="domain" description="NACHT" evidence="3">
    <location>
        <begin position="425"/>
        <end position="546"/>
    </location>
</feature>
<dbReference type="InterPro" id="IPR035994">
    <property type="entry name" value="Nucleoside_phosphorylase_sf"/>
</dbReference>
<dbReference type="Gene3D" id="3.40.50.1580">
    <property type="entry name" value="Nucleoside phosphorylase domain"/>
    <property type="match status" value="1"/>
</dbReference>
<dbReference type="SUPFAM" id="SSF52540">
    <property type="entry name" value="P-loop containing nucleoside triphosphate hydrolases"/>
    <property type="match status" value="1"/>
</dbReference>
<organism evidence="4 5">
    <name type="scientific">Pocillopora meandrina</name>
    <dbReference type="NCBI Taxonomy" id="46732"/>
    <lineage>
        <taxon>Eukaryota</taxon>
        <taxon>Metazoa</taxon>
        <taxon>Cnidaria</taxon>
        <taxon>Anthozoa</taxon>
        <taxon>Hexacorallia</taxon>
        <taxon>Scleractinia</taxon>
        <taxon>Astrocoeniina</taxon>
        <taxon>Pocilloporidae</taxon>
        <taxon>Pocillopora</taxon>
    </lineage>
</organism>
<reference evidence="4 5" key="1">
    <citation type="submission" date="2022-05" db="EMBL/GenBank/DDBJ databases">
        <authorList>
            <consortium name="Genoscope - CEA"/>
            <person name="William W."/>
        </authorList>
    </citation>
    <scope>NUCLEOTIDE SEQUENCE [LARGE SCALE GENOMIC DNA]</scope>
</reference>